<feature type="binding site" evidence="10">
    <location>
        <position position="34"/>
    </location>
    <ligand>
        <name>a divalent metal cation</name>
        <dbReference type="ChEBI" id="CHEBI:60240"/>
    </ligand>
</feature>
<feature type="binding site" evidence="10">
    <location>
        <position position="65"/>
    </location>
    <ligand>
        <name>a divalent metal cation</name>
        <dbReference type="ChEBI" id="CHEBI:60240"/>
    </ligand>
</feature>
<dbReference type="InterPro" id="IPR000056">
    <property type="entry name" value="Ribul_P_3_epim-like"/>
</dbReference>
<dbReference type="InterPro" id="IPR026019">
    <property type="entry name" value="Ribul_P_3_epim"/>
</dbReference>
<dbReference type="PIRSF" id="PIRSF001461">
    <property type="entry name" value="RPE"/>
    <property type="match status" value="1"/>
</dbReference>
<comment type="cofactor">
    <cofactor evidence="2">
        <name>Mn(2+)</name>
        <dbReference type="ChEBI" id="CHEBI:29035"/>
    </cofactor>
</comment>
<dbReference type="SUPFAM" id="SSF51366">
    <property type="entry name" value="Ribulose-phoshate binding barrel"/>
    <property type="match status" value="1"/>
</dbReference>
<dbReference type="InterPro" id="IPR011060">
    <property type="entry name" value="RibuloseP-bd_barrel"/>
</dbReference>
<keyword evidence="9 10" id="KW-0413">Isomerase</keyword>
<comment type="similarity">
    <text evidence="6 10 11">Belongs to the ribulose-phosphate 3-epimerase family.</text>
</comment>
<comment type="caution">
    <text evidence="12">The sequence shown here is derived from an EMBL/GenBank/DDBJ whole genome shotgun (WGS) entry which is preliminary data.</text>
</comment>
<reference evidence="12 13" key="1">
    <citation type="submission" date="2020-08" db="EMBL/GenBank/DDBJ databases">
        <title>Genome public.</title>
        <authorList>
            <person name="Liu C."/>
            <person name="Sun Q."/>
        </authorList>
    </citation>
    <scope>NUCLEOTIDE SEQUENCE [LARGE SCALE GENOMIC DNA]</scope>
    <source>
        <strain evidence="12 13">BX4</strain>
    </source>
</reference>
<comment type="cofactor">
    <cofactor evidence="10">
        <name>a divalent metal cation</name>
        <dbReference type="ChEBI" id="CHEBI:60240"/>
    </cofactor>
    <text evidence="10">Binds 1 divalent metal cation per subunit.</text>
</comment>
<feature type="binding site" evidence="10">
    <location>
        <begin position="174"/>
        <end position="176"/>
    </location>
    <ligand>
        <name>substrate</name>
    </ligand>
</feature>
<evidence type="ECO:0000313" key="12">
    <source>
        <dbReference type="EMBL" id="MBC5666907.1"/>
    </source>
</evidence>
<feature type="binding site" evidence="10">
    <location>
        <begin position="141"/>
        <end position="144"/>
    </location>
    <ligand>
        <name>substrate</name>
    </ligand>
</feature>
<dbReference type="InterPro" id="IPR013785">
    <property type="entry name" value="Aldolase_TIM"/>
</dbReference>
<dbReference type="NCBIfam" id="TIGR01163">
    <property type="entry name" value="rpe"/>
    <property type="match status" value="1"/>
</dbReference>
<evidence type="ECO:0000256" key="7">
    <source>
        <dbReference type="ARBA" id="ARBA00013188"/>
    </source>
</evidence>
<dbReference type="EMBL" id="JACOOZ010000002">
    <property type="protein sequence ID" value="MBC5666907.1"/>
    <property type="molecule type" value="Genomic_DNA"/>
</dbReference>
<dbReference type="RefSeq" id="WP_118588990.1">
    <property type="nucleotide sequence ID" value="NZ_JACOOZ010000002.1"/>
</dbReference>
<evidence type="ECO:0000256" key="2">
    <source>
        <dbReference type="ARBA" id="ARBA00001936"/>
    </source>
</evidence>
<feature type="active site" description="Proton acceptor" evidence="10">
    <location>
        <position position="34"/>
    </location>
</feature>
<evidence type="ECO:0000256" key="11">
    <source>
        <dbReference type="PIRNR" id="PIRNR001461"/>
    </source>
</evidence>
<comment type="catalytic activity">
    <reaction evidence="1 10 11">
        <text>D-ribulose 5-phosphate = D-xylulose 5-phosphate</text>
        <dbReference type="Rhea" id="RHEA:13677"/>
        <dbReference type="ChEBI" id="CHEBI:57737"/>
        <dbReference type="ChEBI" id="CHEBI:58121"/>
        <dbReference type="EC" id="5.1.3.1"/>
    </reaction>
</comment>
<proteinExistence type="inferred from homology"/>
<feature type="binding site" evidence="10">
    <location>
        <position position="7"/>
    </location>
    <ligand>
        <name>substrate</name>
    </ligand>
</feature>
<evidence type="ECO:0000256" key="5">
    <source>
        <dbReference type="ARBA" id="ARBA00001954"/>
    </source>
</evidence>
<evidence type="ECO:0000313" key="13">
    <source>
        <dbReference type="Proteomes" id="UP000597877"/>
    </source>
</evidence>
<dbReference type="Proteomes" id="UP000597877">
    <property type="component" value="Unassembled WGS sequence"/>
</dbReference>
<sequence length="219" mass="24174">MIKLAPSILSADFAKLGEDVVRIDKAGCDWIHIDVMDGMFVPNISFGMPVIKAIRGLTNKFFDVHLMIEEPIRYLQQFKEAGADMVTVHVEACEDVEKTIDEIHKLGIKAGLACNPETPVDDIVPYINKVDMILIMTVHPGFGGQSYIDECTEKVEIVNAIVNEYRLDTLIQVDGGVNTENVCIPLDAGANVIVAGSAVYKGDVEKNIEVFKNKFISFE</sequence>
<feature type="binding site" evidence="10">
    <location>
        <begin position="196"/>
        <end position="197"/>
    </location>
    <ligand>
        <name>substrate</name>
    </ligand>
</feature>
<feature type="binding site" evidence="10">
    <location>
        <position position="32"/>
    </location>
    <ligand>
        <name>a divalent metal cation</name>
        <dbReference type="ChEBI" id="CHEBI:60240"/>
    </ligand>
</feature>
<dbReference type="CDD" id="cd00429">
    <property type="entry name" value="RPE"/>
    <property type="match status" value="1"/>
</dbReference>
<organism evidence="12 13">
    <name type="scientific">Eubacterium segne</name>
    <dbReference type="NCBI Taxonomy" id="2763045"/>
    <lineage>
        <taxon>Bacteria</taxon>
        <taxon>Bacillati</taxon>
        <taxon>Bacillota</taxon>
        <taxon>Clostridia</taxon>
        <taxon>Eubacteriales</taxon>
        <taxon>Eubacteriaceae</taxon>
        <taxon>Eubacterium</taxon>
    </lineage>
</organism>
<dbReference type="PANTHER" id="PTHR11749">
    <property type="entry name" value="RIBULOSE-5-PHOSPHATE-3-EPIMERASE"/>
    <property type="match status" value="1"/>
</dbReference>
<keyword evidence="8 10" id="KW-0479">Metal-binding</keyword>
<dbReference type="Pfam" id="PF00834">
    <property type="entry name" value="Ribul_P_3_epim"/>
    <property type="match status" value="1"/>
</dbReference>
<accession>A0ABR7EZZ0</accession>
<comment type="cofactor">
    <cofactor evidence="5">
        <name>Fe(2+)</name>
        <dbReference type="ChEBI" id="CHEBI:29033"/>
    </cofactor>
</comment>
<evidence type="ECO:0000256" key="6">
    <source>
        <dbReference type="ARBA" id="ARBA00009541"/>
    </source>
</evidence>
<comment type="pathway">
    <text evidence="10">Carbohydrate degradation.</text>
</comment>
<dbReference type="HAMAP" id="MF_02227">
    <property type="entry name" value="RPE"/>
    <property type="match status" value="1"/>
</dbReference>
<dbReference type="Gene3D" id="3.20.20.70">
    <property type="entry name" value="Aldolase class I"/>
    <property type="match status" value="1"/>
</dbReference>
<comment type="cofactor">
    <cofactor evidence="4">
        <name>Zn(2+)</name>
        <dbReference type="ChEBI" id="CHEBI:29105"/>
    </cofactor>
</comment>
<keyword evidence="13" id="KW-1185">Reference proteome</keyword>
<feature type="active site" description="Proton donor" evidence="10">
    <location>
        <position position="174"/>
    </location>
</feature>
<evidence type="ECO:0000256" key="10">
    <source>
        <dbReference type="HAMAP-Rule" id="MF_02227"/>
    </source>
</evidence>
<dbReference type="EC" id="5.1.3.1" evidence="7 10"/>
<dbReference type="GO" id="GO:0004750">
    <property type="term" value="F:D-ribulose-phosphate 3-epimerase activity"/>
    <property type="evidence" value="ECO:0007669"/>
    <property type="project" value="UniProtKB-EC"/>
</dbReference>
<gene>
    <name evidence="10" type="primary">rpe</name>
    <name evidence="12" type="ORF">H8S00_02725</name>
</gene>
<evidence type="ECO:0000256" key="8">
    <source>
        <dbReference type="ARBA" id="ARBA00022723"/>
    </source>
</evidence>
<feature type="binding site" evidence="10">
    <location>
        <position position="174"/>
    </location>
    <ligand>
        <name>a divalent metal cation</name>
        <dbReference type="ChEBI" id="CHEBI:60240"/>
    </ligand>
</feature>
<dbReference type="PROSITE" id="PS01085">
    <property type="entry name" value="RIBUL_P_3_EPIMER_1"/>
    <property type="match status" value="1"/>
</dbReference>
<evidence type="ECO:0000256" key="9">
    <source>
        <dbReference type="ARBA" id="ARBA00023235"/>
    </source>
</evidence>
<dbReference type="NCBIfam" id="NF004076">
    <property type="entry name" value="PRK05581.1-4"/>
    <property type="match status" value="1"/>
</dbReference>
<evidence type="ECO:0000256" key="1">
    <source>
        <dbReference type="ARBA" id="ARBA00001782"/>
    </source>
</evidence>
<comment type="function">
    <text evidence="10">Catalyzes the reversible epimerization of D-ribulose 5-phosphate to D-xylulose 5-phosphate.</text>
</comment>
<evidence type="ECO:0000256" key="3">
    <source>
        <dbReference type="ARBA" id="ARBA00001941"/>
    </source>
</evidence>
<comment type="cofactor">
    <cofactor evidence="3">
        <name>Co(2+)</name>
        <dbReference type="ChEBI" id="CHEBI:48828"/>
    </cofactor>
</comment>
<feature type="binding site" evidence="10">
    <location>
        <position position="65"/>
    </location>
    <ligand>
        <name>substrate</name>
    </ligand>
</feature>
<evidence type="ECO:0000256" key="4">
    <source>
        <dbReference type="ARBA" id="ARBA00001947"/>
    </source>
</evidence>
<name>A0ABR7EZZ0_9FIRM</name>
<keyword evidence="10 11" id="KW-0119">Carbohydrate metabolism</keyword>
<protein>
    <recommendedName>
        <fullName evidence="7 10">Ribulose-phosphate 3-epimerase</fullName>
        <ecNumber evidence="7 10">5.1.3.1</ecNumber>
    </recommendedName>
</protein>